<feature type="domain" description="Tectonic-1-3" evidence="6">
    <location>
        <begin position="337"/>
        <end position="511"/>
    </location>
</feature>
<evidence type="ECO:0000259" key="6">
    <source>
        <dbReference type="Pfam" id="PF07773"/>
    </source>
</evidence>
<evidence type="ECO:0000256" key="5">
    <source>
        <dbReference type="SAM" id="SignalP"/>
    </source>
</evidence>
<dbReference type="PANTHER" id="PTHR14611">
    <property type="entry name" value="TECTONIC FAMILY MEMBER"/>
    <property type="match status" value="1"/>
</dbReference>
<dbReference type="InterPro" id="IPR011677">
    <property type="entry name" value="TCTN1-3_dom"/>
</dbReference>
<reference evidence="8 9" key="1">
    <citation type="submission" date="2016-04" db="EMBL/GenBank/DDBJ databases">
        <title>The genome of Intoshia linei affirms orthonectids as highly simplified spiralians.</title>
        <authorList>
            <person name="Mikhailov K.V."/>
            <person name="Slusarev G.S."/>
            <person name="Nikitin M.A."/>
            <person name="Logacheva M.D."/>
            <person name="Penin A."/>
            <person name="Aleoshin V."/>
            <person name="Panchin Y.V."/>
        </authorList>
    </citation>
    <scope>NUCLEOTIDE SEQUENCE [LARGE SCALE GENOMIC DNA]</scope>
    <source>
        <strain evidence="8">Intl2013</strain>
        <tissue evidence="8">Whole animal</tissue>
    </source>
</reference>
<dbReference type="Pfam" id="PF25752">
    <property type="entry name" value="DUF1619_N"/>
    <property type="match status" value="1"/>
</dbReference>
<dbReference type="GO" id="GO:0060271">
    <property type="term" value="P:cilium assembly"/>
    <property type="evidence" value="ECO:0007669"/>
    <property type="project" value="TreeGrafter"/>
</dbReference>
<protein>
    <submittedName>
        <fullName evidence="8">Tectonic-3</fullName>
    </submittedName>
</protein>
<dbReference type="PANTHER" id="PTHR14611:SF2">
    <property type="entry name" value="TECTONIC"/>
    <property type="match status" value="1"/>
</dbReference>
<dbReference type="InterPro" id="IPR057724">
    <property type="entry name" value="TCTN1-3_N"/>
</dbReference>
<feature type="chain" id="PRO_5008056765" evidence="5">
    <location>
        <begin position="17"/>
        <end position="574"/>
    </location>
</feature>
<comment type="caution">
    <text evidence="8">The sequence shown here is derived from an EMBL/GenBank/DDBJ whole genome shotgun (WGS) entry which is preliminary data.</text>
</comment>
<dbReference type="InterPro" id="IPR040354">
    <property type="entry name" value="TCTN1-3"/>
</dbReference>
<sequence>MYPILLLLLVLSKFKCQNTETTVATVSTTSTLSASLASTVPSENVDLQDSGEAYKGKTHLSNMVNDKTIVIVDNSTHPRVMAKKNITRSICWCDLTRGSCDTNCCCDPECSNGDIKSFTTCVNKASAVPHSCYYQDNIMFNNTDYMGKKVLNQLLCLYKDNYPKKEEYDDVSVIDDDTILIDYIHSQSNSFQFSLSQSNENLVYKVGDPLYVVDKNGYIMHLSFPTTTVYANCLDNGDISYLLNREVKCIRQLKDTYKQCNTLPALNPLKYYGGFKFIKVHYVFIYTNNGKTISFTDVTVNFVFMDLLIEEKHFQQFFKVTFQQKSDLLLEKIELSGNPGYIIGKPLVAGSLIKHADVDNIIRIAIQLLNDPHIRFTVLKSDSNNQCINNVIMRKSILFGENLRSGCYITLHQLNVTNSCQMIQNEITALLIGTEFPKYVASFGNSAVENVGDWIEIFMDSSPQDAFEDATIPYTCSNIHTGINIDVIYGKEGRIDESQNKIVGVAVRYTEPENIRFNCISNSCDGSNAHNAIKKIQIKTAVTFTNISLKPKMLFADIPALKIYVPKDFLYPFM</sequence>
<keyword evidence="2 5" id="KW-0732">Signal</keyword>
<dbReference type="AlphaFoldDB" id="A0A177B0N3"/>
<feature type="signal peptide" evidence="5">
    <location>
        <begin position="1"/>
        <end position="16"/>
    </location>
</feature>
<organism evidence="8 9">
    <name type="scientific">Intoshia linei</name>
    <dbReference type="NCBI Taxonomy" id="1819745"/>
    <lineage>
        <taxon>Eukaryota</taxon>
        <taxon>Metazoa</taxon>
        <taxon>Spiralia</taxon>
        <taxon>Lophotrochozoa</taxon>
        <taxon>Mesozoa</taxon>
        <taxon>Orthonectida</taxon>
        <taxon>Rhopaluridae</taxon>
        <taxon>Intoshia</taxon>
    </lineage>
</organism>
<dbReference type="Proteomes" id="UP000078046">
    <property type="component" value="Unassembled WGS sequence"/>
</dbReference>
<evidence type="ECO:0000256" key="1">
    <source>
        <dbReference type="ARBA" id="ARBA00007633"/>
    </source>
</evidence>
<evidence type="ECO:0000259" key="7">
    <source>
        <dbReference type="Pfam" id="PF25752"/>
    </source>
</evidence>
<evidence type="ECO:0000256" key="2">
    <source>
        <dbReference type="ARBA" id="ARBA00022729"/>
    </source>
</evidence>
<evidence type="ECO:0000256" key="3">
    <source>
        <dbReference type="ARBA" id="ARBA00022794"/>
    </source>
</evidence>
<feature type="domain" description="Tectonic-1-3 N-terminal" evidence="7">
    <location>
        <begin position="86"/>
        <end position="172"/>
    </location>
</feature>
<keyword evidence="3" id="KW-0970">Cilium biogenesis/degradation</keyword>
<name>A0A177B0N3_9BILA</name>
<keyword evidence="9" id="KW-1185">Reference proteome</keyword>
<keyword evidence="4" id="KW-0325">Glycoprotein</keyword>
<evidence type="ECO:0000313" key="8">
    <source>
        <dbReference type="EMBL" id="OAF67828.1"/>
    </source>
</evidence>
<dbReference type="GO" id="GO:0035869">
    <property type="term" value="C:ciliary transition zone"/>
    <property type="evidence" value="ECO:0007669"/>
    <property type="project" value="TreeGrafter"/>
</dbReference>
<accession>A0A177B0N3</accession>
<dbReference type="Pfam" id="PF07773">
    <property type="entry name" value="TCTN_DUF1619"/>
    <property type="match status" value="1"/>
</dbReference>
<dbReference type="EMBL" id="LWCA01000565">
    <property type="protein sequence ID" value="OAF67828.1"/>
    <property type="molecule type" value="Genomic_DNA"/>
</dbReference>
<gene>
    <name evidence="8" type="ORF">A3Q56_04360</name>
</gene>
<dbReference type="OrthoDB" id="2104337at2759"/>
<comment type="similarity">
    <text evidence="1">Belongs to the tectonic family.</text>
</comment>
<evidence type="ECO:0000313" key="9">
    <source>
        <dbReference type="Proteomes" id="UP000078046"/>
    </source>
</evidence>
<proteinExistence type="inferred from homology"/>
<evidence type="ECO:0000256" key="4">
    <source>
        <dbReference type="ARBA" id="ARBA00023180"/>
    </source>
</evidence>